<accession>A0A6G9XSG1</accession>
<evidence type="ECO:0000313" key="1">
    <source>
        <dbReference type="EMBL" id="QIS03892.1"/>
    </source>
</evidence>
<reference evidence="1 2" key="1">
    <citation type="journal article" date="2019" name="ACS Chem. Biol.">
        <title>Identification and Mobilization of a Cryptic Antibiotic Biosynthesis Gene Locus from a Human-Pathogenic Nocardia Isolate.</title>
        <authorList>
            <person name="Herisse M."/>
            <person name="Ishida K."/>
            <person name="Porter J.L."/>
            <person name="Howden B."/>
            <person name="Hertweck C."/>
            <person name="Stinear T.P."/>
            <person name="Pidot S.J."/>
        </authorList>
    </citation>
    <scope>NUCLEOTIDE SEQUENCE [LARGE SCALE GENOMIC DNA]</scope>
    <source>
        <strain evidence="1 2">AUSMDU00024985</strain>
    </source>
</reference>
<sequence>MLLLPPRWPLLTVFGIGAMIVDERALTGLPMWGKVVKFALSTPIHGDVDLRWLRGRAHAML</sequence>
<dbReference type="EMBL" id="CP046171">
    <property type="protein sequence ID" value="QIS03892.1"/>
    <property type="molecule type" value="Genomic_DNA"/>
</dbReference>
<dbReference type="RefSeq" id="WP_167463012.1">
    <property type="nucleotide sequence ID" value="NZ_CP046171.1"/>
</dbReference>
<dbReference type="Proteomes" id="UP000501705">
    <property type="component" value="Chromosome"/>
</dbReference>
<dbReference type="AlphaFoldDB" id="A0A6G9XSG1"/>
<protein>
    <submittedName>
        <fullName evidence="1">Uncharacterized protein</fullName>
    </submittedName>
</protein>
<evidence type="ECO:0000313" key="2">
    <source>
        <dbReference type="Proteomes" id="UP000501705"/>
    </source>
</evidence>
<proteinExistence type="predicted"/>
<organism evidence="1 2">
    <name type="scientific">Nocardia brasiliensis</name>
    <dbReference type="NCBI Taxonomy" id="37326"/>
    <lineage>
        <taxon>Bacteria</taxon>
        <taxon>Bacillati</taxon>
        <taxon>Actinomycetota</taxon>
        <taxon>Actinomycetes</taxon>
        <taxon>Mycobacteriales</taxon>
        <taxon>Nocardiaceae</taxon>
        <taxon>Nocardia</taxon>
    </lineage>
</organism>
<gene>
    <name evidence="1" type="ORF">F5X71_17595</name>
</gene>
<name>A0A6G9XSG1_NOCBR</name>